<gene>
    <name evidence="2" type="ORF">SBRY_40267</name>
</gene>
<dbReference type="InterPro" id="IPR014145">
    <property type="entry name" value="LigD_pol_dom"/>
</dbReference>
<evidence type="ECO:0000259" key="1">
    <source>
        <dbReference type="Pfam" id="PF21686"/>
    </source>
</evidence>
<reference evidence="2" key="1">
    <citation type="submission" date="2021-06" db="EMBL/GenBank/DDBJ databases">
        <authorList>
            <person name="Arsene-Ploetze F."/>
        </authorList>
    </citation>
    <scope>NUCLEOTIDE SEQUENCE</scope>
    <source>
        <strain evidence="2">SBRY1</strain>
    </source>
</reference>
<comment type="caution">
    <text evidence="2">The sequence shown here is derived from an EMBL/GenBank/DDBJ whole genome shotgun (WGS) entry which is preliminary data.</text>
</comment>
<dbReference type="AlphaFoldDB" id="A0A9W4H2E6"/>
<organism evidence="2 3">
    <name type="scientific">Actinacidiphila bryophytorum</name>
    <dbReference type="NCBI Taxonomy" id="1436133"/>
    <lineage>
        <taxon>Bacteria</taxon>
        <taxon>Bacillati</taxon>
        <taxon>Actinomycetota</taxon>
        <taxon>Actinomycetes</taxon>
        <taxon>Kitasatosporales</taxon>
        <taxon>Streptomycetaceae</taxon>
        <taxon>Actinacidiphila</taxon>
    </lineage>
</organism>
<dbReference type="PANTHER" id="PTHR42705:SF2">
    <property type="entry name" value="BIFUNCTIONAL NON-HOMOLOGOUS END JOINING PROTEIN LIGD"/>
    <property type="match status" value="1"/>
</dbReference>
<dbReference type="InterPro" id="IPR052171">
    <property type="entry name" value="NHEJ_LigD"/>
</dbReference>
<feature type="domain" description="DNA ligase D polymerase" evidence="1">
    <location>
        <begin position="32"/>
        <end position="282"/>
    </location>
</feature>
<proteinExistence type="predicted"/>
<keyword evidence="3" id="KW-1185">Reference proteome</keyword>
<dbReference type="NCBIfam" id="TIGR02778">
    <property type="entry name" value="ligD_pol"/>
    <property type="match status" value="1"/>
</dbReference>
<dbReference type="PANTHER" id="PTHR42705">
    <property type="entry name" value="BIFUNCTIONAL NON-HOMOLOGOUS END JOINING PROTEIN LIGD"/>
    <property type="match status" value="1"/>
</dbReference>
<dbReference type="Proteomes" id="UP001153328">
    <property type="component" value="Unassembled WGS sequence"/>
</dbReference>
<name>A0A9W4H2E6_9ACTN</name>
<keyword evidence="2" id="KW-0436">Ligase</keyword>
<evidence type="ECO:0000313" key="3">
    <source>
        <dbReference type="Proteomes" id="UP001153328"/>
    </source>
</evidence>
<dbReference type="GO" id="GO:0016874">
    <property type="term" value="F:ligase activity"/>
    <property type="evidence" value="ECO:0007669"/>
    <property type="project" value="UniProtKB-KW"/>
</dbReference>
<accession>A0A9W4H2E6</accession>
<dbReference type="RefSeq" id="WP_205044903.1">
    <property type="nucleotide sequence ID" value="NZ_CAJVAX010000018.1"/>
</dbReference>
<dbReference type="Gene3D" id="3.90.920.10">
    <property type="entry name" value="DNA primase, PRIM domain"/>
    <property type="match status" value="1"/>
</dbReference>
<dbReference type="Pfam" id="PF21686">
    <property type="entry name" value="LigD_Prim-Pol"/>
    <property type="match status" value="1"/>
</dbReference>
<protein>
    <submittedName>
        <fullName evidence="2">ATP-dependent DNA ligase</fullName>
    </submittedName>
</protein>
<dbReference type="EMBL" id="CAJVAX010000018">
    <property type="protein sequence ID" value="CAG7645887.1"/>
    <property type="molecule type" value="Genomic_DNA"/>
</dbReference>
<sequence>MSAATYETVRAGRRSVRISRPGKVLFPADGLTKADVAAYYKTVAPRMLPQVRGRPLTLERHPDGIDGPGFMQKDTPDHVPDWVRRAELPKEGGTVTYTVCDDTATLVHLAGQACVTLHRFLSRADRADHPDRLVFDLDPPDTAFEPVRDAARRVRGLLDELELPSTVMTTGSRGLHVLVALDGRAAVDDVRAFARDAADLLAARHPRTLTAEPRKAARRGRLYLDVQRNAYGQTSVAPYALRSLAGAPVAAPLTWDDVDDPEVSARRWTLADADALAAADPWRDAPRPRSLGPARRRLDALLRER</sequence>
<evidence type="ECO:0000313" key="2">
    <source>
        <dbReference type="EMBL" id="CAG7645887.1"/>
    </source>
</evidence>